<dbReference type="InterPro" id="IPR016181">
    <property type="entry name" value="Acyl_CoA_acyltransferase"/>
</dbReference>
<dbReference type="PANTHER" id="PTHR43877:SF2">
    <property type="entry name" value="AMINOALKYLPHOSPHONATE N-ACETYLTRANSFERASE-RELATED"/>
    <property type="match status" value="1"/>
</dbReference>
<keyword evidence="1" id="KW-0808">Transferase</keyword>
<accession>A0A927GLP9</accession>
<protein>
    <submittedName>
        <fullName evidence="4">GNAT family N-acetyltransferase</fullName>
    </submittedName>
</protein>
<sequence length="153" mass="16607">MNSAPATLTARNEVSIRPAYEADARALAPLLTELGYPTAEPAVRDRLAVLSTTGEQALVAVAQGHVVALVLLHRTWFLHRPPDGRIVTLVVAASHRGRGIGAQLLAAAEEVFRQWGCGRAEVSSGATREAAHRFYCRVGYEEQPKRFVKPLLT</sequence>
<keyword evidence="2" id="KW-0012">Acyltransferase</keyword>
<organism evidence="4 5">
    <name type="scientific">Hymenobacter montanus</name>
    <dbReference type="NCBI Taxonomy" id="2771359"/>
    <lineage>
        <taxon>Bacteria</taxon>
        <taxon>Pseudomonadati</taxon>
        <taxon>Bacteroidota</taxon>
        <taxon>Cytophagia</taxon>
        <taxon>Cytophagales</taxon>
        <taxon>Hymenobacteraceae</taxon>
        <taxon>Hymenobacter</taxon>
    </lineage>
</organism>
<dbReference type="Pfam" id="PF00583">
    <property type="entry name" value="Acetyltransf_1"/>
    <property type="match status" value="1"/>
</dbReference>
<dbReference type="CDD" id="cd04301">
    <property type="entry name" value="NAT_SF"/>
    <property type="match status" value="1"/>
</dbReference>
<dbReference type="InterPro" id="IPR000182">
    <property type="entry name" value="GNAT_dom"/>
</dbReference>
<name>A0A927GLP9_9BACT</name>
<dbReference type="PROSITE" id="PS51186">
    <property type="entry name" value="GNAT"/>
    <property type="match status" value="1"/>
</dbReference>
<dbReference type="SUPFAM" id="SSF55729">
    <property type="entry name" value="Acyl-CoA N-acyltransferases (Nat)"/>
    <property type="match status" value="1"/>
</dbReference>
<dbReference type="EMBL" id="JACXAD010000037">
    <property type="protein sequence ID" value="MBD2770411.1"/>
    <property type="molecule type" value="Genomic_DNA"/>
</dbReference>
<evidence type="ECO:0000313" key="4">
    <source>
        <dbReference type="EMBL" id="MBD2770411.1"/>
    </source>
</evidence>
<dbReference type="RefSeq" id="WP_191007221.1">
    <property type="nucleotide sequence ID" value="NZ_JACXAD010000037.1"/>
</dbReference>
<dbReference type="GO" id="GO:0016747">
    <property type="term" value="F:acyltransferase activity, transferring groups other than amino-acyl groups"/>
    <property type="evidence" value="ECO:0007669"/>
    <property type="project" value="InterPro"/>
</dbReference>
<evidence type="ECO:0000256" key="1">
    <source>
        <dbReference type="ARBA" id="ARBA00022679"/>
    </source>
</evidence>
<comment type="caution">
    <text evidence="4">The sequence shown here is derived from an EMBL/GenBank/DDBJ whole genome shotgun (WGS) entry which is preliminary data.</text>
</comment>
<dbReference type="PANTHER" id="PTHR43877">
    <property type="entry name" value="AMINOALKYLPHOSPHONATE N-ACETYLTRANSFERASE-RELATED-RELATED"/>
    <property type="match status" value="1"/>
</dbReference>
<evidence type="ECO:0000313" key="5">
    <source>
        <dbReference type="Proteomes" id="UP000612233"/>
    </source>
</evidence>
<evidence type="ECO:0000256" key="2">
    <source>
        <dbReference type="ARBA" id="ARBA00023315"/>
    </source>
</evidence>
<feature type="domain" description="N-acetyltransferase" evidence="3">
    <location>
        <begin position="14"/>
        <end position="153"/>
    </location>
</feature>
<dbReference type="Gene3D" id="3.40.630.30">
    <property type="match status" value="1"/>
</dbReference>
<dbReference type="InterPro" id="IPR050832">
    <property type="entry name" value="Bact_Acetyltransf"/>
</dbReference>
<dbReference type="AlphaFoldDB" id="A0A927GLP9"/>
<keyword evidence="5" id="KW-1185">Reference proteome</keyword>
<evidence type="ECO:0000259" key="3">
    <source>
        <dbReference type="PROSITE" id="PS51186"/>
    </source>
</evidence>
<proteinExistence type="predicted"/>
<reference evidence="4" key="1">
    <citation type="submission" date="2020-09" db="EMBL/GenBank/DDBJ databases">
        <authorList>
            <person name="Kim M.K."/>
        </authorList>
    </citation>
    <scope>NUCLEOTIDE SEQUENCE</scope>
    <source>
        <strain evidence="4">BT664</strain>
    </source>
</reference>
<dbReference type="Proteomes" id="UP000612233">
    <property type="component" value="Unassembled WGS sequence"/>
</dbReference>
<gene>
    <name evidence="4" type="ORF">IC235_21200</name>
</gene>